<organism evidence="2 3">
    <name type="scientific">Alteromonas alba</name>
    <dbReference type="NCBI Taxonomy" id="2079529"/>
    <lineage>
        <taxon>Bacteria</taxon>
        <taxon>Pseudomonadati</taxon>
        <taxon>Pseudomonadota</taxon>
        <taxon>Gammaproteobacteria</taxon>
        <taxon>Alteromonadales</taxon>
        <taxon>Alteromonadaceae</taxon>
        <taxon>Alteromonas/Salinimonas group</taxon>
        <taxon>Alteromonas</taxon>
    </lineage>
</organism>
<dbReference type="SUPFAM" id="SSF52833">
    <property type="entry name" value="Thioredoxin-like"/>
    <property type="match status" value="1"/>
</dbReference>
<dbReference type="EMBL" id="PVNP01000204">
    <property type="protein sequence ID" value="PRO71540.1"/>
    <property type="molecule type" value="Genomic_DNA"/>
</dbReference>
<evidence type="ECO:0000313" key="3">
    <source>
        <dbReference type="Proteomes" id="UP000238949"/>
    </source>
</evidence>
<dbReference type="Pfam" id="PF13417">
    <property type="entry name" value="GST_N_3"/>
    <property type="match status" value="1"/>
</dbReference>
<keyword evidence="2" id="KW-0808">Transferase</keyword>
<evidence type="ECO:0000313" key="2">
    <source>
        <dbReference type="EMBL" id="PRO71540.1"/>
    </source>
</evidence>
<protein>
    <submittedName>
        <fullName evidence="2">Glutathione S-transferase</fullName>
    </submittedName>
</protein>
<evidence type="ECO:0000259" key="1">
    <source>
        <dbReference type="PROSITE" id="PS50404"/>
    </source>
</evidence>
<feature type="domain" description="GST N-terminal" evidence="1">
    <location>
        <begin position="1"/>
        <end position="77"/>
    </location>
</feature>
<sequence length="190" mass="22002">MKLYGSTTSPYVRRIRLFLSGKDYEFINMDIFAGPGRELLRAKNPALKVPMLEDGELIIYDSRVVFRYLSEKFALAPLSWLEENRLTLIDAANDTFVQLMMLKRSDIANQPEKLFFKLNNERIDTLLTTLNGDVEAGHFSQWDYPAICLFCLLDWVAFRELASFDAYPALQDFWQQQQTQADIATTDPRV</sequence>
<dbReference type="InterPro" id="IPR050983">
    <property type="entry name" value="GST_Omega/HSP26"/>
</dbReference>
<dbReference type="PANTHER" id="PTHR43968:SF6">
    <property type="entry name" value="GLUTATHIONE S-TRANSFERASE OMEGA"/>
    <property type="match status" value="1"/>
</dbReference>
<dbReference type="Proteomes" id="UP000238949">
    <property type="component" value="Unassembled WGS sequence"/>
</dbReference>
<dbReference type="OrthoDB" id="8634103at2"/>
<dbReference type="PROSITE" id="PS50404">
    <property type="entry name" value="GST_NTER"/>
    <property type="match status" value="1"/>
</dbReference>
<name>A0A2S9V501_9ALTE</name>
<dbReference type="Gene3D" id="1.20.1050.10">
    <property type="match status" value="1"/>
</dbReference>
<dbReference type="RefSeq" id="WP_105936466.1">
    <property type="nucleotide sequence ID" value="NZ_PVNP01000204.1"/>
</dbReference>
<proteinExistence type="predicted"/>
<dbReference type="Gene3D" id="3.40.30.10">
    <property type="entry name" value="Glutaredoxin"/>
    <property type="match status" value="1"/>
</dbReference>
<dbReference type="InterPro" id="IPR004045">
    <property type="entry name" value="Glutathione_S-Trfase_N"/>
</dbReference>
<gene>
    <name evidence="2" type="ORF">C6Y40_21610</name>
</gene>
<accession>A0A2S9V501</accession>
<dbReference type="GO" id="GO:0005737">
    <property type="term" value="C:cytoplasm"/>
    <property type="evidence" value="ECO:0007669"/>
    <property type="project" value="TreeGrafter"/>
</dbReference>
<dbReference type="InterPro" id="IPR036249">
    <property type="entry name" value="Thioredoxin-like_sf"/>
</dbReference>
<dbReference type="AlphaFoldDB" id="A0A2S9V501"/>
<reference evidence="3" key="1">
    <citation type="journal article" date="2020" name="Int. J. Syst. Evol. Microbiol.">
        <title>Alteromonas alba sp. nov., a marine bacterium isolated from the seawater of the West Pacific Ocean.</title>
        <authorList>
            <person name="Sun C."/>
            <person name="Wu Y.-H."/>
            <person name="Xamxidin M."/>
            <person name="Cheng H."/>
            <person name="Xu X.-W."/>
        </authorList>
    </citation>
    <scope>NUCLEOTIDE SEQUENCE [LARGE SCALE GENOMIC DNA]</scope>
    <source>
        <strain evidence="3">190</strain>
    </source>
</reference>
<comment type="caution">
    <text evidence="2">The sequence shown here is derived from an EMBL/GenBank/DDBJ whole genome shotgun (WGS) entry which is preliminary data.</text>
</comment>
<dbReference type="GO" id="GO:0016740">
    <property type="term" value="F:transferase activity"/>
    <property type="evidence" value="ECO:0007669"/>
    <property type="project" value="UniProtKB-KW"/>
</dbReference>
<dbReference type="PANTHER" id="PTHR43968">
    <property type="match status" value="1"/>
</dbReference>
<keyword evidence="3" id="KW-1185">Reference proteome</keyword>